<sequence length="469" mass="52439">MGPSREQFVARATDDAFIKMLSNVLLRIVSNNDSNKGVVTRFHSMNAPPISISDYVGRIARHVRCSNECFVLALVYIERITKLHKNFVISVLNVHRLIITAVMLAAKFSDDVYYSNKFYAQVGGVNVTEINLLEAQFLSMLNFQLYVSAIEYESCRMGVEKANLFGCLSHSLWGVPWFHAGSKRTVREERAPSNGNMPMMMSATKYPQQQSNVSVCSTRYFDSIVEGNATEETRNGSYHRGAFARTMGTRSGSNVAMLQNNMKPVVYDMGVGQSRSCGVSMDTYSCQSSHPTTAFHMLSDVHMPQLPDNTREGAIINTPGNRSFHMNQKIYSANLGGVHSMEYPAAGSCSKHPRAGEALTRRPTRFLLNRLCANQVDFAGNSRARWNGVEQTSLVGFSRVPTIDENREANDDCEVFVNALEARYRETFKEKCVMNADSWSYEDNLEPYGSRQLLHFNKIPEAASCHGGI</sequence>
<dbReference type="SUPFAM" id="SSF47954">
    <property type="entry name" value="Cyclin-like"/>
    <property type="match status" value="1"/>
</dbReference>
<dbReference type="Pfam" id="PF08613">
    <property type="entry name" value="Cyclin"/>
    <property type="match status" value="1"/>
</dbReference>
<proteinExistence type="predicted"/>
<gene>
    <name evidence="1" type="ORF">BgAZ_301980</name>
</gene>
<dbReference type="CDD" id="cd20558">
    <property type="entry name" value="CYCLIN_ScPCL7-like"/>
    <property type="match status" value="1"/>
</dbReference>
<accession>A0AAD8P8P4</accession>
<dbReference type="InterPro" id="IPR036915">
    <property type="entry name" value="Cyclin-like_sf"/>
</dbReference>
<dbReference type="AlphaFoldDB" id="A0AAD8P8P4"/>
<dbReference type="Proteomes" id="UP001230268">
    <property type="component" value="Unassembled WGS sequence"/>
</dbReference>
<organism evidence="1 2">
    <name type="scientific">Babesia gibsoni</name>
    <dbReference type="NCBI Taxonomy" id="33632"/>
    <lineage>
        <taxon>Eukaryota</taxon>
        <taxon>Sar</taxon>
        <taxon>Alveolata</taxon>
        <taxon>Apicomplexa</taxon>
        <taxon>Aconoidasida</taxon>
        <taxon>Piroplasmida</taxon>
        <taxon>Babesiidae</taxon>
        <taxon>Babesia</taxon>
    </lineage>
</organism>
<name>A0AAD8P8P4_BABGI</name>
<keyword evidence="2" id="KW-1185">Reference proteome</keyword>
<comment type="caution">
    <text evidence="1">The sequence shown here is derived from an EMBL/GenBank/DDBJ whole genome shotgun (WGS) entry which is preliminary data.</text>
</comment>
<dbReference type="EMBL" id="JAVEPI010000003">
    <property type="protein sequence ID" value="KAK1442680.1"/>
    <property type="molecule type" value="Genomic_DNA"/>
</dbReference>
<dbReference type="PANTHER" id="PTHR15615">
    <property type="match status" value="1"/>
</dbReference>
<dbReference type="Gene3D" id="1.10.472.10">
    <property type="entry name" value="Cyclin-like"/>
    <property type="match status" value="1"/>
</dbReference>
<dbReference type="GO" id="GO:0019901">
    <property type="term" value="F:protein kinase binding"/>
    <property type="evidence" value="ECO:0007669"/>
    <property type="project" value="InterPro"/>
</dbReference>
<evidence type="ECO:0000313" key="2">
    <source>
        <dbReference type="Proteomes" id="UP001230268"/>
    </source>
</evidence>
<protein>
    <submittedName>
        <fullName evidence="1">Cyclin PHO80-like domain containing protein</fullName>
    </submittedName>
</protein>
<reference evidence="1" key="1">
    <citation type="submission" date="2023-08" db="EMBL/GenBank/DDBJ databases">
        <title>Draft sequence of the Babesia gibsoni genome.</title>
        <authorList>
            <person name="Yamagishi J.Y."/>
            <person name="Xuan X.X."/>
        </authorList>
    </citation>
    <scope>NUCLEOTIDE SEQUENCE</scope>
    <source>
        <strain evidence="1">Azabu</strain>
    </source>
</reference>
<dbReference type="InterPro" id="IPR013922">
    <property type="entry name" value="Cyclin_PHO80-like"/>
</dbReference>
<dbReference type="PANTHER" id="PTHR15615:SF108">
    <property type="entry name" value="PROTEIN CNPPD1"/>
    <property type="match status" value="1"/>
</dbReference>
<evidence type="ECO:0000313" key="1">
    <source>
        <dbReference type="EMBL" id="KAK1442680.1"/>
    </source>
</evidence>